<reference evidence="4 5" key="1">
    <citation type="submission" date="2017-04" db="EMBL/GenBank/DDBJ databases">
        <authorList>
            <consortium name="Geobacter pelophilus Genome Sequencing"/>
            <person name="Aoyagi T."/>
            <person name="Koike H."/>
            <person name="Hori T."/>
        </authorList>
    </citation>
    <scope>NUCLEOTIDE SEQUENCE [LARGE SCALE GENOMIC DNA]</scope>
    <source>
        <strain evidence="4 5">Drf2</strain>
    </source>
</reference>
<dbReference type="Proteomes" id="UP000194153">
    <property type="component" value="Unassembled WGS sequence"/>
</dbReference>
<evidence type="ECO:0000259" key="2">
    <source>
        <dbReference type="Pfam" id="PF04784"/>
    </source>
</evidence>
<organism evidence="4 5">
    <name type="scientific">Geoanaerobacter pelophilus</name>
    <dbReference type="NCBI Taxonomy" id="60036"/>
    <lineage>
        <taxon>Bacteria</taxon>
        <taxon>Pseudomonadati</taxon>
        <taxon>Thermodesulfobacteriota</taxon>
        <taxon>Desulfuromonadia</taxon>
        <taxon>Geobacterales</taxon>
        <taxon>Geobacteraceae</taxon>
        <taxon>Geoanaerobacter</taxon>
    </lineage>
</organism>
<dbReference type="PANTHER" id="PTHR31616">
    <property type="entry name" value="TREHALASE"/>
    <property type="match status" value="1"/>
</dbReference>
<dbReference type="Pfam" id="PF19291">
    <property type="entry name" value="TREH_N"/>
    <property type="match status" value="1"/>
</dbReference>
<sequence>MYKKISDYGIIGNMHSVALVGKDGDIDWLCLPHLDSSSVFAALLDADDGGSFSITPEGEWDSVLGYLEDSNVLAGRFRTRSGSYTLTDFMQVPQSDREPQPGEFLLVRLLQVDRGQVRVKVSFDPRFDYGRGRPEFTILPGEGVLAASGEERLLLCTSGDLALANGHAEGVWELHEGERVALRLYYGRSEPDRLSELDAERVLVETLDFWRSWLHGSGTGFFNDLGPHREQVIRSLLTLKLLSYQPRGTMAAAATTSLPETIGGVRNWDYRYSWVRDTSMALSALFEVGHVNETEQYLDWIEKVIVKNKQNELQVMYRMDGSSELTEFELRHLEGFRGSRPVRIGNGAATQKQFSIYGHVLIGAGHLVSLNREVTDQMWHGLWLMCEFAKHHWREPDWSIWEMRSEPRHYVHSKAMCGITLDRGLSIAARTGHPPGDDWEPTRDEIREDVMRHGWSPQRQAFVLHYQTDALDASSLLMSMNGFIPYEDPRMLATVEAIRLDLSYDGFIYRYHADDGLPGREGTFLACTLWLIANLANQHELEEAELLLNKVDEVAGSLHLLAEEYDPIWQEQLGNFPQAFSHEAYITAATAITNMSGELRRKPVQQQYLLFQEESQAGEADFDPALMAELVDELVREGGSHPGYGNISGGDLALRVGKVLAQLRRFDPARLKLRQEKISFWCNLFNLLVLHGVLSLQIKESVREIPRFYRRLGCRVGEELFTADIILHGILRGNRPSPGWLIPPLPAGAPRLANSIRLSDPRLLCAICTATASSAPMVALHPENLDAELDDAVRRFLEREARVDAERKVLVLPRIFKWYDDFGKSPHDVAVFVAGFLDEESARPIQEHPESYQIEYAGFDWRLP</sequence>
<dbReference type="PANTHER" id="PTHR31616:SF0">
    <property type="entry name" value="GLUCAN 1,4-ALPHA-GLUCOSIDASE"/>
    <property type="match status" value="1"/>
</dbReference>
<dbReference type="InterPro" id="IPR006869">
    <property type="entry name" value="DUF547"/>
</dbReference>
<dbReference type="Pfam" id="PF00723">
    <property type="entry name" value="Glyco_hydro_15"/>
    <property type="match status" value="1"/>
</dbReference>
<dbReference type="GO" id="GO:0016787">
    <property type="term" value="F:hydrolase activity"/>
    <property type="evidence" value="ECO:0007669"/>
    <property type="project" value="UniProtKB-KW"/>
</dbReference>
<evidence type="ECO:0000259" key="1">
    <source>
        <dbReference type="Pfam" id="PF00723"/>
    </source>
</evidence>
<dbReference type="Gene3D" id="1.50.10.10">
    <property type="match status" value="1"/>
</dbReference>
<protein>
    <submittedName>
        <fullName evidence="4">Glycoside hydrolase</fullName>
    </submittedName>
</protein>
<dbReference type="InterPro" id="IPR011613">
    <property type="entry name" value="GH15-like"/>
</dbReference>
<dbReference type="RefSeq" id="WP_085814208.1">
    <property type="nucleotide sequence ID" value="NZ_BDQG01000001.1"/>
</dbReference>
<reference evidence="5" key="2">
    <citation type="submission" date="2017-05" db="EMBL/GenBank/DDBJ databases">
        <title>Draft genome sequence of Geobacter pelophilus, a iron(III)-reducing bacteria.</title>
        <authorList>
            <person name="Aoyagi T."/>
            <person name="Koike H."/>
            <person name="Morita T."/>
            <person name="Sato Y."/>
            <person name="Habe H."/>
            <person name="Hori T."/>
        </authorList>
    </citation>
    <scope>NUCLEOTIDE SEQUENCE [LARGE SCALE GENOMIC DNA]</scope>
    <source>
        <strain evidence="5">Drf2</strain>
    </source>
</reference>
<dbReference type="SUPFAM" id="SSF48208">
    <property type="entry name" value="Six-hairpin glycosidases"/>
    <property type="match status" value="1"/>
</dbReference>
<feature type="domain" description="Trehalase-like N-terminal" evidence="3">
    <location>
        <begin position="5"/>
        <end position="155"/>
    </location>
</feature>
<evidence type="ECO:0000313" key="4">
    <source>
        <dbReference type="EMBL" id="GAW68019.1"/>
    </source>
</evidence>
<evidence type="ECO:0000259" key="3">
    <source>
        <dbReference type="Pfam" id="PF19291"/>
    </source>
</evidence>
<name>A0ABQ0MLS2_9BACT</name>
<evidence type="ECO:0000313" key="5">
    <source>
        <dbReference type="Proteomes" id="UP000194153"/>
    </source>
</evidence>
<keyword evidence="4" id="KW-0378">Hydrolase</keyword>
<dbReference type="EMBL" id="BDQG01000001">
    <property type="protein sequence ID" value="GAW68019.1"/>
    <property type="molecule type" value="Genomic_DNA"/>
</dbReference>
<keyword evidence="5" id="KW-1185">Reference proteome</keyword>
<feature type="domain" description="DUF547" evidence="2">
    <location>
        <begin position="670"/>
        <end position="797"/>
    </location>
</feature>
<dbReference type="InterPro" id="IPR045582">
    <property type="entry name" value="Trehalase-like_N"/>
</dbReference>
<dbReference type="InterPro" id="IPR008928">
    <property type="entry name" value="6-hairpin_glycosidase_sf"/>
</dbReference>
<dbReference type="InterPro" id="IPR012341">
    <property type="entry name" value="6hp_glycosidase-like_sf"/>
</dbReference>
<gene>
    <name evidence="4" type="ORF">GPEL0_01f4156</name>
</gene>
<accession>A0ABQ0MLS2</accession>
<dbReference type="Pfam" id="PF04784">
    <property type="entry name" value="DUF547"/>
    <property type="match status" value="1"/>
</dbReference>
<proteinExistence type="predicted"/>
<feature type="domain" description="GH15-like" evidence="1">
    <location>
        <begin position="226"/>
        <end position="589"/>
    </location>
</feature>
<comment type="caution">
    <text evidence="4">The sequence shown here is derived from an EMBL/GenBank/DDBJ whole genome shotgun (WGS) entry which is preliminary data.</text>
</comment>